<comment type="caution">
    <text evidence="7">The sequence shown here is derived from an EMBL/GenBank/DDBJ whole genome shotgun (WGS) entry which is preliminary data.</text>
</comment>
<keyword evidence="8" id="KW-1185">Reference proteome</keyword>
<dbReference type="Pfam" id="PF04610">
    <property type="entry name" value="TrbL"/>
    <property type="match status" value="1"/>
</dbReference>
<evidence type="ECO:0000256" key="6">
    <source>
        <dbReference type="SAM" id="Phobius"/>
    </source>
</evidence>
<organism evidence="7 8">
    <name type="scientific">Janthinobacterium violaceinigrum</name>
    <dbReference type="NCBI Taxonomy" id="2654252"/>
    <lineage>
        <taxon>Bacteria</taxon>
        <taxon>Pseudomonadati</taxon>
        <taxon>Pseudomonadota</taxon>
        <taxon>Betaproteobacteria</taxon>
        <taxon>Burkholderiales</taxon>
        <taxon>Oxalobacteraceae</taxon>
        <taxon>Janthinobacterium</taxon>
    </lineage>
</organism>
<protein>
    <recommendedName>
        <fullName evidence="9">Conjugal transfer protein TrbL</fullName>
    </recommendedName>
</protein>
<keyword evidence="4 6" id="KW-0472">Membrane</keyword>
<gene>
    <name evidence="7" type="ORF">GCN75_09705</name>
</gene>
<feature type="transmembrane region" description="Helical" evidence="6">
    <location>
        <begin position="177"/>
        <end position="199"/>
    </location>
</feature>
<evidence type="ECO:0000313" key="7">
    <source>
        <dbReference type="EMBL" id="KAB8065266.1"/>
    </source>
</evidence>
<evidence type="ECO:0000313" key="8">
    <source>
        <dbReference type="Proteomes" id="UP000468717"/>
    </source>
</evidence>
<dbReference type="Proteomes" id="UP000468717">
    <property type="component" value="Unassembled WGS sequence"/>
</dbReference>
<keyword evidence="3 6" id="KW-1133">Transmembrane helix</keyword>
<dbReference type="GO" id="GO:0016020">
    <property type="term" value="C:membrane"/>
    <property type="evidence" value="ECO:0007669"/>
    <property type="project" value="UniProtKB-SubCell"/>
</dbReference>
<proteinExistence type="predicted"/>
<feature type="transmembrane region" description="Helical" evidence="6">
    <location>
        <begin position="205"/>
        <end position="225"/>
    </location>
</feature>
<feature type="transmembrane region" description="Helical" evidence="6">
    <location>
        <begin position="246"/>
        <end position="265"/>
    </location>
</feature>
<keyword evidence="2 6" id="KW-0812">Transmembrane</keyword>
<evidence type="ECO:0008006" key="9">
    <source>
        <dbReference type="Google" id="ProtNLM"/>
    </source>
</evidence>
<dbReference type="RefSeq" id="WP_152282340.1">
    <property type="nucleotide sequence ID" value="NZ_WFLI01000008.1"/>
</dbReference>
<feature type="transmembrane region" description="Helical" evidence="6">
    <location>
        <begin position="148"/>
        <end position="170"/>
    </location>
</feature>
<comment type="subcellular location">
    <subcellularLocation>
        <location evidence="1">Membrane</location>
        <topology evidence="1">Multi-pass membrane protein</topology>
    </subcellularLocation>
</comment>
<dbReference type="InterPro" id="IPR007688">
    <property type="entry name" value="Conjugal_tfr_TrbL/VirB6"/>
</dbReference>
<sequence>MPFEIYEGLSTRILKNVANVDTVIDHFVGVVIPIIEVGLALQIVLHGYRVIRGEGGQHHFLDVFSRSLRAFLVLALALTGNMYEQNVHQFIVGLGNDVLVGFGGAEGLTKYQQIDLAMTQGLAAFDAVVAWGNDHINIGFIYVELTGILAILAGTLMILIILLLGVIACAELLIIDFGLYIIFGVGPLFVACYAFEATARYFDTWFASALKWTFTAVVIMITVLMSVKLLQDFVYDISTAGNLKQIMLVILSASAAAVVLIMIVMRAPAIASDLVGGTGLNGVAGSIKSAVSNGIKTSVKTVLKGGLYGVKKTGGAVAGAFRKSSKDGGTGEDGGGKGKSGKNGGSERGPGSDALDSSKNHGKPGNSQGKSRSPVLTLPPVKK</sequence>
<dbReference type="GO" id="GO:0030255">
    <property type="term" value="P:protein secretion by the type IV secretion system"/>
    <property type="evidence" value="ECO:0007669"/>
    <property type="project" value="InterPro"/>
</dbReference>
<evidence type="ECO:0000256" key="3">
    <source>
        <dbReference type="ARBA" id="ARBA00022989"/>
    </source>
</evidence>
<feature type="region of interest" description="Disordered" evidence="5">
    <location>
        <begin position="321"/>
        <end position="383"/>
    </location>
</feature>
<evidence type="ECO:0000256" key="4">
    <source>
        <dbReference type="ARBA" id="ARBA00023136"/>
    </source>
</evidence>
<evidence type="ECO:0000256" key="2">
    <source>
        <dbReference type="ARBA" id="ARBA00022692"/>
    </source>
</evidence>
<feature type="compositionally biased region" description="Gly residues" evidence="5">
    <location>
        <begin position="331"/>
        <end position="348"/>
    </location>
</feature>
<dbReference type="AlphaFoldDB" id="A0A6I1I9Z6"/>
<accession>A0A6I1I9Z6</accession>
<evidence type="ECO:0000256" key="1">
    <source>
        <dbReference type="ARBA" id="ARBA00004141"/>
    </source>
</evidence>
<evidence type="ECO:0000256" key="5">
    <source>
        <dbReference type="SAM" id="MobiDB-lite"/>
    </source>
</evidence>
<reference evidence="7 8" key="1">
    <citation type="submission" date="2019-10" db="EMBL/GenBank/DDBJ databases">
        <title>Three novel species isolated from a subtropical stream in China.</title>
        <authorList>
            <person name="Lu H."/>
        </authorList>
    </citation>
    <scope>NUCLEOTIDE SEQUENCE [LARGE SCALE GENOMIC DNA]</scope>
    <source>
        <strain evidence="7 8">FT13W</strain>
    </source>
</reference>
<dbReference type="EMBL" id="WFLI01000008">
    <property type="protein sequence ID" value="KAB8065266.1"/>
    <property type="molecule type" value="Genomic_DNA"/>
</dbReference>
<name>A0A6I1I9Z6_9BURK</name>